<dbReference type="AlphaFoldDB" id="A0A926QIY9"/>
<comment type="caution">
    <text evidence="1">The sequence shown here is derived from an EMBL/GenBank/DDBJ whole genome shotgun (WGS) entry which is preliminary data.</text>
</comment>
<proteinExistence type="predicted"/>
<gene>
    <name evidence="1" type="ORF">ICC18_06935</name>
</gene>
<organism evidence="1 2">
    <name type="scientific">Paenibacillus sedimenti</name>
    <dbReference type="NCBI Taxonomy" id="2770274"/>
    <lineage>
        <taxon>Bacteria</taxon>
        <taxon>Bacillati</taxon>
        <taxon>Bacillota</taxon>
        <taxon>Bacilli</taxon>
        <taxon>Bacillales</taxon>
        <taxon>Paenibacillaceae</taxon>
        <taxon>Paenibacillus</taxon>
    </lineage>
</organism>
<keyword evidence="2" id="KW-1185">Reference proteome</keyword>
<protein>
    <submittedName>
        <fullName evidence="1">Uncharacterized protein</fullName>
    </submittedName>
</protein>
<evidence type="ECO:0000313" key="2">
    <source>
        <dbReference type="Proteomes" id="UP000650466"/>
    </source>
</evidence>
<name>A0A926QIY9_9BACL</name>
<reference evidence="1" key="1">
    <citation type="submission" date="2020-09" db="EMBL/GenBank/DDBJ databases">
        <title>Draft Genome Sequence of Paenibacillus sp. WST5.</title>
        <authorList>
            <person name="Bao Z."/>
        </authorList>
    </citation>
    <scope>NUCLEOTIDE SEQUENCE</scope>
    <source>
        <strain evidence="1">WST5</strain>
    </source>
</reference>
<dbReference type="Proteomes" id="UP000650466">
    <property type="component" value="Unassembled WGS sequence"/>
</dbReference>
<evidence type="ECO:0000313" key="1">
    <source>
        <dbReference type="EMBL" id="MBD0379842.1"/>
    </source>
</evidence>
<dbReference type="RefSeq" id="WP_188173627.1">
    <property type="nucleotide sequence ID" value="NZ_JACVVD010000002.1"/>
</dbReference>
<accession>A0A926QIY9</accession>
<sequence>MKTALRTDDMISIELTVKEALALGSGVKFTEDRMISAKAKRKVLQSLERKLLPATSKTIEYHTLEV</sequence>
<dbReference type="EMBL" id="JACVVD010000002">
    <property type="protein sequence ID" value="MBD0379842.1"/>
    <property type="molecule type" value="Genomic_DNA"/>
</dbReference>